<dbReference type="CDD" id="cd00085">
    <property type="entry name" value="HNHc"/>
    <property type="match status" value="1"/>
</dbReference>
<dbReference type="InterPro" id="IPR002711">
    <property type="entry name" value="HNH"/>
</dbReference>
<dbReference type="RefSeq" id="WP_340518249.1">
    <property type="nucleotide sequence ID" value="NZ_JBBLXS010000001.1"/>
</dbReference>
<dbReference type="PANTHER" id="PTHR33877:SF1">
    <property type="entry name" value="TYPE IV METHYL-DIRECTED RESTRICTION ENZYME ECOKMCRA"/>
    <property type="match status" value="1"/>
</dbReference>
<sequence>MSESRLTQQQRQFIKQRANGCCEYCLSQAKFSPDPFSIEHIIPRSKGGTSDLDNLAIAAQGCNNFKYSHSEAIDPVTGGSVPLYHPRRDNWSEHFTWSSDSTQMLGLTPTGRATIDRLKLNREGVVNLRGVLYSIDLHPPHNDS</sequence>
<dbReference type="SMART" id="SM00507">
    <property type="entry name" value="HNHc"/>
    <property type="match status" value="1"/>
</dbReference>
<organism evidence="2 3">
    <name type="scientific">Microcoleus anatoxicus PTRS2</name>
    <dbReference type="NCBI Taxonomy" id="2705321"/>
    <lineage>
        <taxon>Bacteria</taxon>
        <taxon>Bacillati</taxon>
        <taxon>Cyanobacteriota</taxon>
        <taxon>Cyanophyceae</taxon>
        <taxon>Oscillatoriophycideae</taxon>
        <taxon>Oscillatoriales</taxon>
        <taxon>Microcoleaceae</taxon>
        <taxon>Microcoleus</taxon>
        <taxon>Microcoleus anatoxicus</taxon>
    </lineage>
</organism>
<evidence type="ECO:0000313" key="2">
    <source>
        <dbReference type="EMBL" id="MEK0183244.1"/>
    </source>
</evidence>
<protein>
    <submittedName>
        <fullName evidence="2">HNH endonuclease</fullName>
    </submittedName>
</protein>
<proteinExistence type="predicted"/>
<evidence type="ECO:0000259" key="1">
    <source>
        <dbReference type="SMART" id="SM00507"/>
    </source>
</evidence>
<dbReference type="Proteomes" id="UP001384579">
    <property type="component" value="Unassembled WGS sequence"/>
</dbReference>
<dbReference type="Pfam" id="PF01844">
    <property type="entry name" value="HNH"/>
    <property type="match status" value="1"/>
</dbReference>
<name>A0ABU8YFW4_9CYAN</name>
<feature type="domain" description="HNH nuclease" evidence="1">
    <location>
        <begin position="9"/>
        <end position="64"/>
    </location>
</feature>
<dbReference type="InterPro" id="IPR003615">
    <property type="entry name" value="HNH_nuc"/>
</dbReference>
<dbReference type="Gene3D" id="1.10.30.50">
    <property type="match status" value="1"/>
</dbReference>
<keyword evidence="3" id="KW-1185">Reference proteome</keyword>
<gene>
    <name evidence="2" type="ORF">WMG39_00105</name>
</gene>
<dbReference type="PANTHER" id="PTHR33877">
    <property type="entry name" value="SLL1193 PROTEIN"/>
    <property type="match status" value="1"/>
</dbReference>
<dbReference type="GO" id="GO:0004519">
    <property type="term" value="F:endonuclease activity"/>
    <property type="evidence" value="ECO:0007669"/>
    <property type="project" value="UniProtKB-KW"/>
</dbReference>
<dbReference type="InterPro" id="IPR052892">
    <property type="entry name" value="NA-targeting_endonuclease"/>
</dbReference>
<reference evidence="2 3" key="1">
    <citation type="journal article" date="2020" name="Harmful Algae">
        <title>Molecular and morphological characterization of a novel dihydroanatoxin-a producing Microcoleus species (cyanobacteria) from the Russian River, California, USA.</title>
        <authorList>
            <person name="Conklin K.Y."/>
            <person name="Stancheva R."/>
            <person name="Otten T.G."/>
            <person name="Fadness R."/>
            <person name="Boyer G.L."/>
            <person name="Read B."/>
            <person name="Zhang X."/>
            <person name="Sheath R.G."/>
        </authorList>
    </citation>
    <scope>NUCLEOTIDE SEQUENCE [LARGE SCALE GENOMIC DNA]</scope>
    <source>
        <strain evidence="2 3">PTRS2</strain>
    </source>
</reference>
<comment type="caution">
    <text evidence="2">The sequence shown here is derived from an EMBL/GenBank/DDBJ whole genome shotgun (WGS) entry which is preliminary data.</text>
</comment>
<accession>A0ABU8YFW4</accession>
<keyword evidence="2" id="KW-0378">Hydrolase</keyword>
<keyword evidence="2" id="KW-0255">Endonuclease</keyword>
<keyword evidence="2" id="KW-0540">Nuclease</keyword>
<dbReference type="EMBL" id="JBBLXS010000001">
    <property type="protein sequence ID" value="MEK0183244.1"/>
    <property type="molecule type" value="Genomic_DNA"/>
</dbReference>
<evidence type="ECO:0000313" key="3">
    <source>
        <dbReference type="Proteomes" id="UP001384579"/>
    </source>
</evidence>